<evidence type="ECO:0000313" key="1">
    <source>
        <dbReference type="EMBL" id="KAJ7192696.1"/>
    </source>
</evidence>
<dbReference type="Proteomes" id="UP001219525">
    <property type="component" value="Unassembled WGS sequence"/>
</dbReference>
<comment type="caution">
    <text evidence="1">The sequence shown here is derived from an EMBL/GenBank/DDBJ whole genome shotgun (WGS) entry which is preliminary data.</text>
</comment>
<dbReference type="AlphaFoldDB" id="A0AAD6UR61"/>
<gene>
    <name evidence="1" type="ORF">GGX14DRAFT_593968</name>
</gene>
<evidence type="ECO:0000313" key="2">
    <source>
        <dbReference type="Proteomes" id="UP001219525"/>
    </source>
</evidence>
<reference evidence="1" key="1">
    <citation type="submission" date="2023-03" db="EMBL/GenBank/DDBJ databases">
        <title>Massive genome expansion in bonnet fungi (Mycena s.s.) driven by repeated elements and novel gene families across ecological guilds.</title>
        <authorList>
            <consortium name="Lawrence Berkeley National Laboratory"/>
            <person name="Harder C.B."/>
            <person name="Miyauchi S."/>
            <person name="Viragh M."/>
            <person name="Kuo A."/>
            <person name="Thoen E."/>
            <person name="Andreopoulos B."/>
            <person name="Lu D."/>
            <person name="Skrede I."/>
            <person name="Drula E."/>
            <person name="Henrissat B."/>
            <person name="Morin E."/>
            <person name="Kohler A."/>
            <person name="Barry K."/>
            <person name="LaButti K."/>
            <person name="Morin E."/>
            <person name="Salamov A."/>
            <person name="Lipzen A."/>
            <person name="Mereny Z."/>
            <person name="Hegedus B."/>
            <person name="Baldrian P."/>
            <person name="Stursova M."/>
            <person name="Weitz H."/>
            <person name="Taylor A."/>
            <person name="Grigoriev I.V."/>
            <person name="Nagy L.G."/>
            <person name="Martin F."/>
            <person name="Kauserud H."/>
        </authorList>
    </citation>
    <scope>NUCLEOTIDE SEQUENCE</scope>
    <source>
        <strain evidence="1">9144</strain>
    </source>
</reference>
<dbReference type="EMBL" id="JARJCW010000116">
    <property type="protein sequence ID" value="KAJ7192696.1"/>
    <property type="molecule type" value="Genomic_DNA"/>
</dbReference>
<accession>A0AAD6UR61</accession>
<keyword evidence="2" id="KW-1185">Reference proteome</keyword>
<organism evidence="1 2">
    <name type="scientific">Mycena pura</name>
    <dbReference type="NCBI Taxonomy" id="153505"/>
    <lineage>
        <taxon>Eukaryota</taxon>
        <taxon>Fungi</taxon>
        <taxon>Dikarya</taxon>
        <taxon>Basidiomycota</taxon>
        <taxon>Agaricomycotina</taxon>
        <taxon>Agaricomycetes</taxon>
        <taxon>Agaricomycetidae</taxon>
        <taxon>Agaricales</taxon>
        <taxon>Marasmiineae</taxon>
        <taxon>Mycenaceae</taxon>
        <taxon>Mycena</taxon>
    </lineage>
</organism>
<name>A0AAD6UR61_9AGAR</name>
<proteinExistence type="predicted"/>
<sequence>MSAAAHEPLPPLAVSPLQCRLSCTSPSRTTFLKVHRPASSSLYSISAAPTSLLSLNLRTIAHAVVSAGDARAMHEMRAMLTPWPFYVHGMVIMKGPRAPQASIYSRWARRNLFLNYLQNNNVPTARSTINVWKRGHDPVEMTASTHSSICRPVSLLLSASLLHPAALNAHGNEITPVFYVPRSLHAAGVVYLGCGPAHARYGALGTRVAYALLGDVAACSRYDRALLDCSLPVPSLIGAARCPPSSPAGYVPQPAEQRIGPLPCRIMSFLTHYLCF</sequence>
<protein>
    <submittedName>
        <fullName evidence="1">Uncharacterized protein</fullName>
    </submittedName>
</protein>